<gene>
    <name evidence="3" type="ORF">F3Y22_tig00110812pilonHSYRG00090</name>
</gene>
<dbReference type="Pfam" id="PF00646">
    <property type="entry name" value="F-box"/>
    <property type="match status" value="1"/>
</dbReference>
<dbReference type="Pfam" id="PF08268">
    <property type="entry name" value="FBA_3"/>
    <property type="match status" value="1"/>
</dbReference>
<accession>A0A6A2ZQ10</accession>
<dbReference type="PANTHER" id="PTHR31672:SF10">
    <property type="entry name" value="F-BOX DOMAIN-CONTAINING PROTEIN"/>
    <property type="match status" value="1"/>
</dbReference>
<feature type="region of interest" description="Disordered" evidence="1">
    <location>
        <begin position="407"/>
        <end position="426"/>
    </location>
</feature>
<evidence type="ECO:0000313" key="4">
    <source>
        <dbReference type="Proteomes" id="UP000436088"/>
    </source>
</evidence>
<dbReference type="PANTHER" id="PTHR31672">
    <property type="entry name" value="BNACNNG10540D PROTEIN"/>
    <property type="match status" value="1"/>
</dbReference>
<name>A0A6A2ZQ10_HIBSY</name>
<sequence>MSREATFPDHITEEILLEIFYRLPAKSLGICMCVSKSWNFLVKNPFFISSHASHHSKLRFRNNNDNKNLFFVMTARHQVEYSLHFDDQEFSKYTQLEYMPFDNHHFVVVVGSCNGLLCLIDFQFSFDIIFTLCNPIIKKSIALPKPCLRNLPYKISVGFGFDSVKNDYKLLKITKENVLDMFVEVELYSFRRNSWRILAPLRYGLYSDDFMVFVNGIVHWIAYERVEDQGVYRCKYFIMGFDMRDDVFKEIMLPGNLRNLPNQSEIYVIPYEELSSIAVVELGRLHTQCNIWVMKKYGVVETWTKMFSIANPGPEPMPRVLGFMKNGNLILGAYDNLQLVSLDPERSELGFFGIQGTRSYVSTFMESLVLLDQVNGDDMIENDVESVSNANQSIERAADGFTKLAANGEATNDSNDVEESRSNELF</sequence>
<evidence type="ECO:0000259" key="2">
    <source>
        <dbReference type="SMART" id="SM00256"/>
    </source>
</evidence>
<dbReference type="SUPFAM" id="SSF81383">
    <property type="entry name" value="F-box domain"/>
    <property type="match status" value="1"/>
</dbReference>
<dbReference type="Proteomes" id="UP000436088">
    <property type="component" value="Unassembled WGS sequence"/>
</dbReference>
<protein>
    <recommendedName>
        <fullName evidence="2">F-box domain-containing protein</fullName>
    </recommendedName>
</protein>
<dbReference type="InterPro" id="IPR050796">
    <property type="entry name" value="SCF_F-box_component"/>
</dbReference>
<organism evidence="3 4">
    <name type="scientific">Hibiscus syriacus</name>
    <name type="common">Rose of Sharon</name>
    <dbReference type="NCBI Taxonomy" id="106335"/>
    <lineage>
        <taxon>Eukaryota</taxon>
        <taxon>Viridiplantae</taxon>
        <taxon>Streptophyta</taxon>
        <taxon>Embryophyta</taxon>
        <taxon>Tracheophyta</taxon>
        <taxon>Spermatophyta</taxon>
        <taxon>Magnoliopsida</taxon>
        <taxon>eudicotyledons</taxon>
        <taxon>Gunneridae</taxon>
        <taxon>Pentapetalae</taxon>
        <taxon>rosids</taxon>
        <taxon>malvids</taxon>
        <taxon>Malvales</taxon>
        <taxon>Malvaceae</taxon>
        <taxon>Malvoideae</taxon>
        <taxon>Hibiscus</taxon>
    </lineage>
</organism>
<dbReference type="EMBL" id="VEPZ02001119">
    <property type="protein sequence ID" value="KAE8693439.1"/>
    <property type="molecule type" value="Genomic_DNA"/>
</dbReference>
<dbReference type="SMART" id="SM00256">
    <property type="entry name" value="FBOX"/>
    <property type="match status" value="1"/>
</dbReference>
<dbReference type="OrthoDB" id="5314306at2759"/>
<dbReference type="InterPro" id="IPR001810">
    <property type="entry name" value="F-box_dom"/>
</dbReference>
<keyword evidence="4" id="KW-1185">Reference proteome</keyword>
<evidence type="ECO:0000313" key="3">
    <source>
        <dbReference type="EMBL" id="KAE8693439.1"/>
    </source>
</evidence>
<dbReference type="AlphaFoldDB" id="A0A6A2ZQ10"/>
<feature type="domain" description="F-box" evidence="2">
    <location>
        <begin position="11"/>
        <end position="50"/>
    </location>
</feature>
<evidence type="ECO:0000256" key="1">
    <source>
        <dbReference type="SAM" id="MobiDB-lite"/>
    </source>
</evidence>
<dbReference type="NCBIfam" id="TIGR01640">
    <property type="entry name" value="F_box_assoc_1"/>
    <property type="match status" value="1"/>
</dbReference>
<reference evidence="3" key="1">
    <citation type="submission" date="2019-09" db="EMBL/GenBank/DDBJ databases">
        <title>Draft genome information of white flower Hibiscus syriacus.</title>
        <authorList>
            <person name="Kim Y.-M."/>
        </authorList>
    </citation>
    <scope>NUCLEOTIDE SEQUENCE [LARGE SCALE GENOMIC DNA]</scope>
    <source>
        <strain evidence="3">YM2019G1</strain>
    </source>
</reference>
<proteinExistence type="predicted"/>
<dbReference type="InterPro" id="IPR036047">
    <property type="entry name" value="F-box-like_dom_sf"/>
</dbReference>
<dbReference type="InterPro" id="IPR013187">
    <property type="entry name" value="F-box-assoc_dom_typ3"/>
</dbReference>
<dbReference type="Gene3D" id="1.20.1280.50">
    <property type="match status" value="1"/>
</dbReference>
<comment type="caution">
    <text evidence="3">The sequence shown here is derived from an EMBL/GenBank/DDBJ whole genome shotgun (WGS) entry which is preliminary data.</text>
</comment>
<dbReference type="InterPro" id="IPR017451">
    <property type="entry name" value="F-box-assoc_interact_dom"/>
</dbReference>